<evidence type="ECO:0000256" key="1">
    <source>
        <dbReference type="SAM" id="SignalP"/>
    </source>
</evidence>
<name>A0ABD3XA74_SINWO</name>
<organism evidence="3 4">
    <name type="scientific">Sinanodonta woodiana</name>
    <name type="common">Chinese pond mussel</name>
    <name type="synonym">Anodonta woodiana</name>
    <dbReference type="NCBI Taxonomy" id="1069815"/>
    <lineage>
        <taxon>Eukaryota</taxon>
        <taxon>Metazoa</taxon>
        <taxon>Spiralia</taxon>
        <taxon>Lophotrochozoa</taxon>
        <taxon>Mollusca</taxon>
        <taxon>Bivalvia</taxon>
        <taxon>Autobranchia</taxon>
        <taxon>Heteroconchia</taxon>
        <taxon>Palaeoheterodonta</taxon>
        <taxon>Unionida</taxon>
        <taxon>Unionoidea</taxon>
        <taxon>Unionidae</taxon>
        <taxon>Unioninae</taxon>
        <taxon>Sinanodonta</taxon>
    </lineage>
</organism>
<dbReference type="InterPro" id="IPR016186">
    <property type="entry name" value="C-type_lectin-like/link_sf"/>
</dbReference>
<dbReference type="Pfam" id="PF00059">
    <property type="entry name" value="Lectin_C"/>
    <property type="match status" value="1"/>
</dbReference>
<sequence length="83" mass="9529">MKILNITSTLVSFLQFLMVAAWCNNPDTLQNDGWKRYNGALYNSFDNIWLTHTEAENYCQQYGGSLVTIMNANENDFVNSLIK</sequence>
<evidence type="ECO:0000259" key="2">
    <source>
        <dbReference type="Pfam" id="PF00059"/>
    </source>
</evidence>
<dbReference type="Proteomes" id="UP001634394">
    <property type="component" value="Unassembled WGS sequence"/>
</dbReference>
<feature type="chain" id="PRO_5044855303" description="C-type lectin domain-containing protein" evidence="1">
    <location>
        <begin position="24"/>
        <end position="83"/>
    </location>
</feature>
<dbReference type="Gene3D" id="3.10.100.10">
    <property type="entry name" value="Mannose-Binding Protein A, subunit A"/>
    <property type="match status" value="1"/>
</dbReference>
<dbReference type="SUPFAM" id="SSF56436">
    <property type="entry name" value="C-type lectin-like"/>
    <property type="match status" value="1"/>
</dbReference>
<dbReference type="CDD" id="cd00037">
    <property type="entry name" value="CLECT"/>
    <property type="match status" value="1"/>
</dbReference>
<feature type="signal peptide" evidence="1">
    <location>
        <begin position="1"/>
        <end position="23"/>
    </location>
</feature>
<feature type="domain" description="C-type lectin" evidence="2">
    <location>
        <begin position="51"/>
        <end position="82"/>
    </location>
</feature>
<evidence type="ECO:0000313" key="4">
    <source>
        <dbReference type="Proteomes" id="UP001634394"/>
    </source>
</evidence>
<comment type="caution">
    <text evidence="3">The sequence shown here is derived from an EMBL/GenBank/DDBJ whole genome shotgun (WGS) entry which is preliminary data.</text>
</comment>
<dbReference type="InterPro" id="IPR001304">
    <property type="entry name" value="C-type_lectin-like"/>
</dbReference>
<protein>
    <recommendedName>
        <fullName evidence="2">C-type lectin domain-containing protein</fullName>
    </recommendedName>
</protein>
<evidence type="ECO:0000313" key="3">
    <source>
        <dbReference type="EMBL" id="KAL3883154.1"/>
    </source>
</evidence>
<dbReference type="EMBL" id="JBJQND010000003">
    <property type="protein sequence ID" value="KAL3883154.1"/>
    <property type="molecule type" value="Genomic_DNA"/>
</dbReference>
<dbReference type="AlphaFoldDB" id="A0ABD3XA74"/>
<proteinExistence type="predicted"/>
<keyword evidence="4" id="KW-1185">Reference proteome</keyword>
<gene>
    <name evidence="3" type="ORF">ACJMK2_029445</name>
</gene>
<reference evidence="3 4" key="1">
    <citation type="submission" date="2024-11" db="EMBL/GenBank/DDBJ databases">
        <title>Chromosome-level genome assembly of the freshwater bivalve Anodonta woodiana.</title>
        <authorList>
            <person name="Chen X."/>
        </authorList>
    </citation>
    <scope>NUCLEOTIDE SEQUENCE [LARGE SCALE GENOMIC DNA]</scope>
    <source>
        <strain evidence="3">MN2024</strain>
        <tissue evidence="3">Gills</tissue>
    </source>
</reference>
<accession>A0ABD3XA74</accession>
<keyword evidence="1" id="KW-0732">Signal</keyword>
<dbReference type="InterPro" id="IPR016187">
    <property type="entry name" value="CTDL_fold"/>
</dbReference>